<reference evidence="1" key="1">
    <citation type="journal article" date="2015" name="Proc. Natl. Acad. Sci. U.S.A.">
        <title>Networks of energetic and metabolic interactions define dynamics in microbial communities.</title>
        <authorList>
            <person name="Embree M."/>
            <person name="Liu J.K."/>
            <person name="Al-Bassam M.M."/>
            <person name="Zengler K."/>
        </authorList>
    </citation>
    <scope>NUCLEOTIDE SEQUENCE</scope>
</reference>
<dbReference type="PROSITE" id="PS51257">
    <property type="entry name" value="PROKAR_LIPOPROTEIN"/>
    <property type="match status" value="1"/>
</dbReference>
<evidence type="ECO:0008006" key="2">
    <source>
        <dbReference type="Google" id="ProtNLM"/>
    </source>
</evidence>
<dbReference type="SUPFAM" id="SSF53474">
    <property type="entry name" value="alpha/beta-Hydrolases"/>
    <property type="match status" value="1"/>
</dbReference>
<dbReference type="Pfam" id="PF11288">
    <property type="entry name" value="DUF3089"/>
    <property type="match status" value="1"/>
</dbReference>
<dbReference type="InterPro" id="IPR029058">
    <property type="entry name" value="AB_hydrolase_fold"/>
</dbReference>
<evidence type="ECO:0000313" key="1">
    <source>
        <dbReference type="EMBL" id="KUG22667.1"/>
    </source>
</evidence>
<gene>
    <name evidence="1" type="ORF">ASZ90_007562</name>
</gene>
<accession>A0A0W8FP83</accession>
<dbReference type="InterPro" id="IPR021440">
    <property type="entry name" value="DUF3089"/>
</dbReference>
<organism evidence="1">
    <name type="scientific">hydrocarbon metagenome</name>
    <dbReference type="NCBI Taxonomy" id="938273"/>
    <lineage>
        <taxon>unclassified sequences</taxon>
        <taxon>metagenomes</taxon>
        <taxon>ecological metagenomes</taxon>
    </lineage>
</organism>
<name>A0A0W8FP83_9ZZZZ</name>
<dbReference type="AlphaFoldDB" id="A0A0W8FP83"/>
<sequence length="337" mass="36855">MNVKRISLLIIAVWVIFTIAGCGKDSSDSAPQATDYSQAAHWLSLPAVTEKVDIFYLYPTAWQKVNNSDPNICEIDNPSMLIGAPAAFARQATAFETFANIYAPYYRQADAAYALTLPLPEHDALIAGIPTMDAVAAFDYYIQHFNNGRPFILAGHSQGSNVLINLLTGYLKDHPDVYARMIAAYVIGYPVTAQVIADNPHLKFATGPDDTGVIISYNTQAPDVVPGVNPVLSGLVGLVINPITWTRTDTVATTAEGLDSIMPDPVTFIFSPVSRYADAQVDIINGVLICTTADEDGLYALTQHAFPRGVYHSFDYPFYYFNLRANAQNRVNKYLGI</sequence>
<proteinExistence type="predicted"/>
<protein>
    <recommendedName>
        <fullName evidence="2">DUF3089 domain-containing protein</fullName>
    </recommendedName>
</protein>
<comment type="caution">
    <text evidence="1">The sequence shown here is derived from an EMBL/GenBank/DDBJ whole genome shotgun (WGS) entry which is preliminary data.</text>
</comment>
<dbReference type="EMBL" id="LNQE01000946">
    <property type="protein sequence ID" value="KUG22667.1"/>
    <property type="molecule type" value="Genomic_DNA"/>
</dbReference>